<keyword evidence="1" id="KW-0732">Signal</keyword>
<gene>
    <name evidence="4" type="ORF">H8718_17390</name>
</gene>
<dbReference type="PANTHER" id="PTHR35788">
    <property type="entry name" value="EXPORTED PROTEIN-RELATED"/>
    <property type="match status" value="1"/>
</dbReference>
<dbReference type="InterPro" id="IPR007391">
    <property type="entry name" value="Vancomycin_resist_VanW"/>
</dbReference>
<dbReference type="Gene3D" id="2.20.230.10">
    <property type="entry name" value="Resuscitation-promoting factor rpfb"/>
    <property type="match status" value="1"/>
</dbReference>
<dbReference type="Pfam" id="PF07501">
    <property type="entry name" value="G5"/>
    <property type="match status" value="1"/>
</dbReference>
<dbReference type="InterPro" id="IPR011098">
    <property type="entry name" value="G5_dom"/>
</dbReference>
<keyword evidence="2" id="KW-1133">Transmembrane helix</keyword>
<dbReference type="RefSeq" id="WP_249334115.1">
    <property type="nucleotide sequence ID" value="NZ_JACRSY010000043.1"/>
</dbReference>
<comment type="caution">
    <text evidence="4">The sequence shown here is derived from an EMBL/GenBank/DDBJ whole genome shotgun (WGS) entry which is preliminary data.</text>
</comment>
<dbReference type="Pfam" id="PF12229">
    <property type="entry name" value="PG_binding_4"/>
    <property type="match status" value="1"/>
</dbReference>
<evidence type="ECO:0000259" key="3">
    <source>
        <dbReference type="PROSITE" id="PS51109"/>
    </source>
</evidence>
<proteinExistence type="predicted"/>
<organism evidence="4 5">
    <name type="scientific">Zhenhengia yiwuensis</name>
    <dbReference type="NCBI Taxonomy" id="2763666"/>
    <lineage>
        <taxon>Bacteria</taxon>
        <taxon>Bacillati</taxon>
        <taxon>Bacillota</taxon>
        <taxon>Clostridia</taxon>
        <taxon>Lachnospirales</taxon>
        <taxon>Lachnospiraceae</taxon>
        <taxon>Zhenhengia</taxon>
    </lineage>
</organism>
<accession>A0A926EJ09</accession>
<dbReference type="SMART" id="SM01208">
    <property type="entry name" value="G5"/>
    <property type="match status" value="1"/>
</dbReference>
<reference evidence="4" key="1">
    <citation type="submission" date="2020-08" db="EMBL/GenBank/DDBJ databases">
        <title>Genome public.</title>
        <authorList>
            <person name="Liu C."/>
            <person name="Sun Q."/>
        </authorList>
    </citation>
    <scope>NUCLEOTIDE SEQUENCE</scope>
    <source>
        <strain evidence="4">NSJ-12</strain>
    </source>
</reference>
<protein>
    <submittedName>
        <fullName evidence="4">VanW family protein</fullName>
    </submittedName>
</protein>
<dbReference type="EMBL" id="JACRSY010000043">
    <property type="protein sequence ID" value="MBC8581284.1"/>
    <property type="molecule type" value="Genomic_DNA"/>
</dbReference>
<evidence type="ECO:0000313" key="4">
    <source>
        <dbReference type="EMBL" id="MBC8581284.1"/>
    </source>
</evidence>
<dbReference type="InterPro" id="IPR022029">
    <property type="entry name" value="YoaR-like_PG-bd"/>
</dbReference>
<sequence length="460" mass="51511">MATDKKKKLKVSLVVMLILIFIGIGAAAIYVYHEVTQYNLVFANHIYVNDVAIGGLTQEEALIKIKEQLNTYNEEHFITLFNKDKQIHLSLDTFNPTSNLDEVLQDAYTPGHEGHIFKRFLASKNTALESIHYLVQTSYDLSEIEKALEVQAHLFEEAPIDATIERKNRQFYVTPEQIGYALDSQATASIIYDMLTANELPIRPIQIVMKEVTPAVTAKELEKAQTPLASFSTSYNNADQDRNQNLAIAASKINAKLNPGESFSLGSKLEPITPDAGYKASKVIVNGKLEEGIGGGVCQIASTLYNALLLSDIEIISRANHSLPVAYVPLGRDATYASELIDFKFRNNSQYPLFVESYCEDNKIIVNLFGDAALKLPYDEVKFSSELIKTTPPPPTIYKEDDTLYEDQEIQETTPLEGKTVKLYRLMYKNGELVSKELINTSYYKARGEVIKVGTKPRLD</sequence>
<feature type="domain" description="G5" evidence="3">
    <location>
        <begin position="378"/>
        <end position="457"/>
    </location>
</feature>
<evidence type="ECO:0000313" key="5">
    <source>
        <dbReference type="Proteomes" id="UP000655830"/>
    </source>
</evidence>
<keyword evidence="2" id="KW-0472">Membrane</keyword>
<keyword evidence="5" id="KW-1185">Reference proteome</keyword>
<keyword evidence="2" id="KW-0812">Transmembrane</keyword>
<dbReference type="PROSITE" id="PS51109">
    <property type="entry name" value="G5"/>
    <property type="match status" value="1"/>
</dbReference>
<evidence type="ECO:0000256" key="1">
    <source>
        <dbReference type="ARBA" id="ARBA00022729"/>
    </source>
</evidence>
<dbReference type="InterPro" id="IPR052913">
    <property type="entry name" value="Glycopeptide_resist_protein"/>
</dbReference>
<dbReference type="PANTHER" id="PTHR35788:SF1">
    <property type="entry name" value="EXPORTED PROTEIN"/>
    <property type="match status" value="1"/>
</dbReference>
<dbReference type="Proteomes" id="UP000655830">
    <property type="component" value="Unassembled WGS sequence"/>
</dbReference>
<dbReference type="Pfam" id="PF04294">
    <property type="entry name" value="VanW"/>
    <property type="match status" value="1"/>
</dbReference>
<name>A0A926EJ09_9FIRM</name>
<dbReference type="AlphaFoldDB" id="A0A926EJ09"/>
<evidence type="ECO:0000256" key="2">
    <source>
        <dbReference type="SAM" id="Phobius"/>
    </source>
</evidence>
<feature type="transmembrane region" description="Helical" evidence="2">
    <location>
        <begin position="12"/>
        <end position="32"/>
    </location>
</feature>